<keyword evidence="2" id="KW-1133">Transmembrane helix</keyword>
<evidence type="ECO:0000313" key="3">
    <source>
        <dbReference type="EMBL" id="KAF2023089.1"/>
    </source>
</evidence>
<organism evidence="3 4">
    <name type="scientific">Setomelanomma holmii</name>
    <dbReference type="NCBI Taxonomy" id="210430"/>
    <lineage>
        <taxon>Eukaryota</taxon>
        <taxon>Fungi</taxon>
        <taxon>Dikarya</taxon>
        <taxon>Ascomycota</taxon>
        <taxon>Pezizomycotina</taxon>
        <taxon>Dothideomycetes</taxon>
        <taxon>Pleosporomycetidae</taxon>
        <taxon>Pleosporales</taxon>
        <taxon>Pleosporineae</taxon>
        <taxon>Phaeosphaeriaceae</taxon>
        <taxon>Setomelanomma</taxon>
    </lineage>
</organism>
<feature type="compositionally biased region" description="Basic and acidic residues" evidence="1">
    <location>
        <begin position="131"/>
        <end position="142"/>
    </location>
</feature>
<proteinExistence type="predicted"/>
<feature type="region of interest" description="Disordered" evidence="1">
    <location>
        <begin position="131"/>
        <end position="153"/>
    </location>
</feature>
<accession>A0A9P4GX72</accession>
<keyword evidence="2" id="KW-0812">Transmembrane</keyword>
<feature type="transmembrane region" description="Helical" evidence="2">
    <location>
        <begin position="38"/>
        <end position="64"/>
    </location>
</feature>
<evidence type="ECO:0000313" key="4">
    <source>
        <dbReference type="Proteomes" id="UP000799777"/>
    </source>
</evidence>
<dbReference type="Proteomes" id="UP000799777">
    <property type="component" value="Unassembled WGS sequence"/>
</dbReference>
<comment type="caution">
    <text evidence="3">The sequence shown here is derived from an EMBL/GenBank/DDBJ whole genome shotgun (WGS) entry which is preliminary data.</text>
</comment>
<dbReference type="AlphaFoldDB" id="A0A9P4GX72"/>
<gene>
    <name evidence="3" type="ORF">EK21DRAFT_95195</name>
</gene>
<evidence type="ECO:0000256" key="2">
    <source>
        <dbReference type="SAM" id="Phobius"/>
    </source>
</evidence>
<protein>
    <submittedName>
        <fullName evidence="3">Uncharacterized protein</fullName>
    </submittedName>
</protein>
<dbReference type="EMBL" id="ML978382">
    <property type="protein sequence ID" value="KAF2023089.1"/>
    <property type="molecule type" value="Genomic_DNA"/>
</dbReference>
<evidence type="ECO:0000256" key="1">
    <source>
        <dbReference type="SAM" id="MobiDB-lite"/>
    </source>
</evidence>
<sequence>MRWHDRVGHRPPPPRALLRPIVLSIETNSPDRLDRDAVVGSIAAAIVAVAVAGNVIIDLVVALGDFGNARLETRLQSKALCLDGSILKGSWTDSSIEISTRLHRRWVDTLDKFQPNVPFRHLQRLFHPVRLDGGSRDEHQETPFEPGTSDAIA</sequence>
<keyword evidence="2" id="KW-0472">Membrane</keyword>
<name>A0A9P4GX72_9PLEO</name>
<reference evidence="3" key="1">
    <citation type="journal article" date="2020" name="Stud. Mycol.">
        <title>101 Dothideomycetes genomes: a test case for predicting lifestyles and emergence of pathogens.</title>
        <authorList>
            <person name="Haridas S."/>
            <person name="Albert R."/>
            <person name="Binder M."/>
            <person name="Bloem J."/>
            <person name="Labutti K."/>
            <person name="Salamov A."/>
            <person name="Andreopoulos B."/>
            <person name="Baker S."/>
            <person name="Barry K."/>
            <person name="Bills G."/>
            <person name="Bluhm B."/>
            <person name="Cannon C."/>
            <person name="Castanera R."/>
            <person name="Culley D."/>
            <person name="Daum C."/>
            <person name="Ezra D."/>
            <person name="Gonzalez J."/>
            <person name="Henrissat B."/>
            <person name="Kuo A."/>
            <person name="Liang C."/>
            <person name="Lipzen A."/>
            <person name="Lutzoni F."/>
            <person name="Magnuson J."/>
            <person name="Mondo S."/>
            <person name="Nolan M."/>
            <person name="Ohm R."/>
            <person name="Pangilinan J."/>
            <person name="Park H.-J."/>
            <person name="Ramirez L."/>
            <person name="Alfaro M."/>
            <person name="Sun H."/>
            <person name="Tritt A."/>
            <person name="Yoshinaga Y."/>
            <person name="Zwiers L.-H."/>
            <person name="Turgeon B."/>
            <person name="Goodwin S."/>
            <person name="Spatafora J."/>
            <person name="Crous P."/>
            <person name="Grigoriev I."/>
        </authorList>
    </citation>
    <scope>NUCLEOTIDE SEQUENCE</scope>
    <source>
        <strain evidence="3">CBS 110217</strain>
    </source>
</reference>
<keyword evidence="4" id="KW-1185">Reference proteome</keyword>